<dbReference type="Pfam" id="PF10604">
    <property type="entry name" value="Polyketide_cyc2"/>
    <property type="match status" value="1"/>
</dbReference>
<dbReference type="InterPro" id="IPR023393">
    <property type="entry name" value="START-like_dom_sf"/>
</dbReference>
<dbReference type="CDD" id="cd07812">
    <property type="entry name" value="SRPBCC"/>
    <property type="match status" value="1"/>
</dbReference>
<evidence type="ECO:0008006" key="3">
    <source>
        <dbReference type="Google" id="ProtNLM"/>
    </source>
</evidence>
<dbReference type="Proteomes" id="UP000567922">
    <property type="component" value="Unassembled WGS sequence"/>
</dbReference>
<reference evidence="1 2" key="1">
    <citation type="submission" date="2020-08" db="EMBL/GenBank/DDBJ databases">
        <title>Sequencing the genomes of 1000 actinobacteria strains.</title>
        <authorList>
            <person name="Klenk H.-P."/>
        </authorList>
    </citation>
    <scope>NUCLEOTIDE SEQUENCE [LARGE SCALE GENOMIC DNA]</scope>
    <source>
        <strain evidence="1 2">DSM 45258</strain>
    </source>
</reference>
<name>A0A839RRC6_9ACTN</name>
<dbReference type="AlphaFoldDB" id="A0A839RRC6"/>
<dbReference type="RefSeq" id="WP_064441470.1">
    <property type="nucleotide sequence ID" value="NZ_BDDI01000014.1"/>
</dbReference>
<proteinExistence type="predicted"/>
<comment type="caution">
    <text evidence="1">The sequence shown here is derived from an EMBL/GenBank/DDBJ whole genome shotgun (WGS) entry which is preliminary data.</text>
</comment>
<dbReference type="Gene3D" id="3.30.530.20">
    <property type="match status" value="1"/>
</dbReference>
<dbReference type="SUPFAM" id="SSF55961">
    <property type="entry name" value="Bet v1-like"/>
    <property type="match status" value="1"/>
</dbReference>
<evidence type="ECO:0000313" key="2">
    <source>
        <dbReference type="Proteomes" id="UP000567922"/>
    </source>
</evidence>
<organism evidence="1 2">
    <name type="scientific">Hoyosella altamirensis</name>
    <dbReference type="NCBI Taxonomy" id="616997"/>
    <lineage>
        <taxon>Bacteria</taxon>
        <taxon>Bacillati</taxon>
        <taxon>Actinomycetota</taxon>
        <taxon>Actinomycetes</taxon>
        <taxon>Mycobacteriales</taxon>
        <taxon>Hoyosellaceae</taxon>
        <taxon>Hoyosella</taxon>
    </lineage>
</organism>
<keyword evidence="2" id="KW-1185">Reference proteome</keyword>
<sequence length="144" mass="16609">MASRYRTRATPDTVWHILCDPWLYAGWVVGSSRIRGTDEGWPNEGSRFYHSVGFWPLLNDNYTEVVSCDPGRMIELAAHSWPAGKARVRVSLTKDPEGCAMVLEEWVESWPWRQVPKRVQEKLAGPRNKECLRRLALIAEGRRE</sequence>
<dbReference type="InterPro" id="IPR019587">
    <property type="entry name" value="Polyketide_cyclase/dehydratase"/>
</dbReference>
<dbReference type="EMBL" id="JACHWS010000003">
    <property type="protein sequence ID" value="MBB3038778.1"/>
    <property type="molecule type" value="Genomic_DNA"/>
</dbReference>
<accession>A0A839RRC6</accession>
<dbReference type="OrthoDB" id="4483486at2"/>
<evidence type="ECO:0000313" key="1">
    <source>
        <dbReference type="EMBL" id="MBB3038778.1"/>
    </source>
</evidence>
<protein>
    <recommendedName>
        <fullName evidence="3">Polyketide cyclase</fullName>
    </recommendedName>
</protein>
<gene>
    <name evidence="1" type="ORF">FHU29_003247</name>
</gene>